<sequence>MVLASYFSRQAVSHKNSPLPASAKSDPPLLQVPPWHPTPHQVSSRKPNSIDSIMPPDAHSHRGRHLPRLVGGAERTRPRIRMTPRAPPHRSRHIVETLNNTNSTSSESSIEASGDSSANLTSEQKSENTTKLTPHKAQEDNHHQCGHKLKCLCGRDKTCKCHQCCHEQRKAKGHHNCEHELEKIHHEKEEIKHTKKKLYKEKKNIKHKKQKIQCEEWHVRQEKRHIQHEKQGIRHEKQDIQHEKQGIQHEKQNIQHEKQGIRREKQDIQHEKQGIQHEKQNIQHEKQGIQHEKQHIQHEKQDIQHEKQHIQHEKQDIQHEKQHIQHEKQKVKHEREKIEQEKQEIQKEKENIEQEKKGNAKQHMKRNKHRSSMGQTADIGSSSKSQRERVDSSCSQSQNKNMESSSSSQSNSQYIDGTSSSCQSKHMSGQRDGYQSEHVDSSSSSHARQNRNSRKSRTSTHRHDSGHDFRHVEKCHKTYADNNSTTFENILGMNIDEAQFTLTPGHLQRYLGTADHTEFIFILRAFLNDNTHRGYQTTAYVDPVKQHAQLVTVTLEKKSLWKSCINAAVSETDKALAVVRWGHECKDYKVSVEASTGELAGNPAIQLSWQWSKVPTWLRQASQRAMVFIPGMAYMLGVSTISSKNPSRQLIVRVAATSPETVETVVKAPEITFYKHAIPVPFDLKYVFSMIHQKRWDRLPEVTAMITRREEVACEVSDEHFVTFDKMSMNCSPSATKCYTVLAQDCTNRLRFLIAMKRMGHSPGINVKLGSLDITIYSEASEDLNILLNGSMLLFQNNTYTHGKDDVRIYKSSTIVIIKAPKNGVEQVSFNGKIAKIVISPWMIGKTCGLCGYADGDEINNFQKPNQQIAQDCGSLVHSWTLSDNSCFGSCALDRQYVLLENQMIDEDPYTCYSTEPVLKCVSGCHPMGTAPVKIAFHCLPTESGIQLIDWINSPKDESEDLIEEVEAHTSCVCTSQCTN</sequence>
<dbReference type="GO" id="GO:0032355">
    <property type="term" value="P:response to estradiol"/>
    <property type="evidence" value="ECO:0007669"/>
    <property type="project" value="TreeGrafter"/>
</dbReference>
<dbReference type="Gene3D" id="2.20.90.10">
    <property type="entry name" value="Vitellinogen, beta-sheet shell domain"/>
    <property type="match status" value="1"/>
</dbReference>
<dbReference type="SUPFAM" id="SSF56968">
    <property type="entry name" value="Lipovitellin-phosvitin complex, beta-sheet shell regions"/>
    <property type="match status" value="1"/>
</dbReference>
<feature type="compositionally biased region" description="Polar residues" evidence="3">
    <location>
        <begin position="7"/>
        <end position="16"/>
    </location>
</feature>
<feature type="compositionally biased region" description="Basic residues" evidence="3">
    <location>
        <begin position="78"/>
        <end position="92"/>
    </location>
</feature>
<dbReference type="PANTHER" id="PTHR23345">
    <property type="entry name" value="VITELLOGENIN-RELATED"/>
    <property type="match status" value="1"/>
</dbReference>
<dbReference type="GO" id="GO:0071391">
    <property type="term" value="P:cellular response to estrogen stimulus"/>
    <property type="evidence" value="ECO:0007669"/>
    <property type="project" value="TreeGrafter"/>
</dbReference>
<keyword evidence="2" id="KW-0325">Glycoprotein</keyword>
<dbReference type="SMART" id="SM00216">
    <property type="entry name" value="VWD"/>
    <property type="match status" value="1"/>
</dbReference>
<name>A0AAD1SSP8_PELCU</name>
<dbReference type="InterPro" id="IPR037088">
    <property type="entry name" value="Vitellinogen_b-sht_shell_sf"/>
</dbReference>
<dbReference type="GO" id="GO:0005319">
    <property type="term" value="F:lipid transporter activity"/>
    <property type="evidence" value="ECO:0007669"/>
    <property type="project" value="InterPro"/>
</dbReference>
<dbReference type="Pfam" id="PF00094">
    <property type="entry name" value="VWD"/>
    <property type="match status" value="1"/>
</dbReference>
<evidence type="ECO:0000259" key="4">
    <source>
        <dbReference type="PROSITE" id="PS51233"/>
    </source>
</evidence>
<accession>A0AAD1SSP8</accession>
<dbReference type="SMART" id="SM01170">
    <property type="entry name" value="DUF1944"/>
    <property type="match status" value="1"/>
</dbReference>
<dbReference type="PROSITE" id="PS51233">
    <property type="entry name" value="VWFD"/>
    <property type="match status" value="1"/>
</dbReference>
<evidence type="ECO:0000256" key="2">
    <source>
        <dbReference type="ARBA" id="ARBA00023180"/>
    </source>
</evidence>
<dbReference type="InterPro" id="IPR015819">
    <property type="entry name" value="Lipid_transp_b-sht_shell"/>
</dbReference>
<feature type="compositionally biased region" description="Polar residues" evidence="3">
    <location>
        <begin position="118"/>
        <end position="132"/>
    </location>
</feature>
<dbReference type="Pfam" id="PF09175">
    <property type="entry name" value="Vit_b-sht_shell"/>
    <property type="match status" value="1"/>
</dbReference>
<organism evidence="5 6">
    <name type="scientific">Pelobates cultripes</name>
    <name type="common">Western spadefoot toad</name>
    <dbReference type="NCBI Taxonomy" id="61616"/>
    <lineage>
        <taxon>Eukaryota</taxon>
        <taxon>Metazoa</taxon>
        <taxon>Chordata</taxon>
        <taxon>Craniata</taxon>
        <taxon>Vertebrata</taxon>
        <taxon>Euteleostomi</taxon>
        <taxon>Amphibia</taxon>
        <taxon>Batrachia</taxon>
        <taxon>Anura</taxon>
        <taxon>Pelobatoidea</taxon>
        <taxon>Pelobatidae</taxon>
        <taxon>Pelobates</taxon>
    </lineage>
</organism>
<dbReference type="InterPro" id="IPR050733">
    <property type="entry name" value="Vitellogenin/Apolipophorin"/>
</dbReference>
<protein>
    <submittedName>
        <fullName evidence="5">Vitellogenin-1-like</fullName>
    </submittedName>
</protein>
<evidence type="ECO:0000313" key="6">
    <source>
        <dbReference type="Proteomes" id="UP001295444"/>
    </source>
</evidence>
<feature type="compositionally biased region" description="Basic residues" evidence="3">
    <location>
        <begin position="448"/>
        <end position="460"/>
    </location>
</feature>
<feature type="domain" description="VWFD" evidence="4">
    <location>
        <begin position="711"/>
        <end position="888"/>
    </location>
</feature>
<gene>
    <name evidence="5" type="ORF">PECUL_23A020723</name>
</gene>
<feature type="compositionally biased region" description="Basic and acidic residues" evidence="3">
    <location>
        <begin position="461"/>
        <end position="471"/>
    </location>
</feature>
<proteinExistence type="predicted"/>
<feature type="compositionally biased region" description="Low complexity" evidence="3">
    <location>
        <begin position="96"/>
        <end position="117"/>
    </location>
</feature>
<keyword evidence="6" id="KW-1185">Reference proteome</keyword>
<feature type="region of interest" description="Disordered" evidence="3">
    <location>
        <begin position="1"/>
        <end position="144"/>
    </location>
</feature>
<dbReference type="InterPro" id="IPR015258">
    <property type="entry name" value="Vitellinogen_b-sht_shell"/>
</dbReference>
<feature type="compositionally biased region" description="Basic residues" evidence="3">
    <location>
        <begin position="359"/>
        <end position="371"/>
    </location>
</feature>
<feature type="compositionally biased region" description="Polar residues" evidence="3">
    <location>
        <begin position="414"/>
        <end position="427"/>
    </location>
</feature>
<feature type="compositionally biased region" description="Polar residues" evidence="3">
    <location>
        <begin position="372"/>
        <end position="384"/>
    </location>
</feature>
<feature type="compositionally biased region" description="Low complexity" evidence="3">
    <location>
        <begin position="395"/>
        <end position="413"/>
    </location>
</feature>
<reference evidence="5" key="1">
    <citation type="submission" date="2022-03" db="EMBL/GenBank/DDBJ databases">
        <authorList>
            <person name="Alioto T."/>
            <person name="Alioto T."/>
            <person name="Gomez Garrido J."/>
        </authorList>
    </citation>
    <scope>NUCLEOTIDE SEQUENCE</scope>
</reference>
<evidence type="ECO:0000313" key="5">
    <source>
        <dbReference type="EMBL" id="CAH2311111.1"/>
    </source>
</evidence>
<feature type="compositionally biased region" description="Basic and acidic residues" evidence="3">
    <location>
        <begin position="228"/>
        <end position="358"/>
    </location>
</feature>
<evidence type="ECO:0000256" key="1">
    <source>
        <dbReference type="ARBA" id="ARBA00022761"/>
    </source>
</evidence>
<dbReference type="Proteomes" id="UP001295444">
    <property type="component" value="Chromosome 08"/>
</dbReference>
<dbReference type="EMBL" id="OW240919">
    <property type="protein sequence ID" value="CAH2311111.1"/>
    <property type="molecule type" value="Genomic_DNA"/>
</dbReference>
<dbReference type="InterPro" id="IPR001846">
    <property type="entry name" value="VWF_type-D"/>
</dbReference>
<dbReference type="PANTHER" id="PTHR23345:SF15">
    <property type="entry name" value="VITELLOGENIN 1-RELATED"/>
    <property type="match status" value="1"/>
</dbReference>
<keyword evidence="1" id="KW-0758">Storage protein</keyword>
<dbReference type="GO" id="GO:0045735">
    <property type="term" value="F:nutrient reservoir activity"/>
    <property type="evidence" value="ECO:0007669"/>
    <property type="project" value="UniProtKB-KW"/>
</dbReference>
<dbReference type="AlphaFoldDB" id="A0AAD1SSP8"/>
<feature type="compositionally biased region" description="Polar residues" evidence="3">
    <location>
        <begin position="40"/>
        <end position="51"/>
    </location>
</feature>
<evidence type="ECO:0000256" key="3">
    <source>
        <dbReference type="SAM" id="MobiDB-lite"/>
    </source>
</evidence>
<feature type="region of interest" description="Disordered" evidence="3">
    <location>
        <begin position="226"/>
        <end position="471"/>
    </location>
</feature>